<dbReference type="Gene3D" id="3.30.1490.20">
    <property type="entry name" value="ATP-grasp fold, A domain"/>
    <property type="match status" value="1"/>
</dbReference>
<dbReference type="Gene3D" id="3.30.470.20">
    <property type="entry name" value="ATP-grasp fold, B domain"/>
    <property type="match status" value="1"/>
</dbReference>
<dbReference type="AlphaFoldDB" id="A0A0S2W596"/>
<dbReference type="PIRSF" id="PIRSF039102">
    <property type="entry name" value="Ddl/VanB"/>
    <property type="match status" value="1"/>
</dbReference>
<evidence type="ECO:0000256" key="1">
    <source>
        <dbReference type="ARBA" id="ARBA00001936"/>
    </source>
</evidence>
<dbReference type="UniPathway" id="UPA00219"/>
<dbReference type="PANTHER" id="PTHR23132">
    <property type="entry name" value="D-ALANINE--D-ALANINE LIGASE"/>
    <property type="match status" value="1"/>
</dbReference>
<evidence type="ECO:0000256" key="6">
    <source>
        <dbReference type="ARBA" id="ARBA00022723"/>
    </source>
</evidence>
<keyword evidence="13 14" id="KW-0961">Cell wall biogenesis/degradation</keyword>
<proteinExistence type="inferred from homology"/>
<evidence type="ECO:0000256" key="7">
    <source>
        <dbReference type="ARBA" id="ARBA00022741"/>
    </source>
</evidence>
<dbReference type="PANTHER" id="PTHR23132:SF23">
    <property type="entry name" value="D-ALANINE--D-ALANINE LIGASE B"/>
    <property type="match status" value="1"/>
</dbReference>
<feature type="domain" description="ATP-grasp" evidence="18">
    <location>
        <begin position="145"/>
        <end position="341"/>
    </location>
</feature>
<comment type="cofactor">
    <cofactor evidence="1">
        <name>Mn(2+)</name>
        <dbReference type="ChEBI" id="CHEBI:29035"/>
    </cofactor>
</comment>
<dbReference type="InterPro" id="IPR016185">
    <property type="entry name" value="PreATP-grasp_dom_sf"/>
</dbReference>
<keyword evidence="20" id="KW-1185">Reference proteome</keyword>
<evidence type="ECO:0000256" key="2">
    <source>
        <dbReference type="ARBA" id="ARBA00004496"/>
    </source>
</evidence>
<evidence type="ECO:0000256" key="15">
    <source>
        <dbReference type="PIRSR" id="PIRSR039102-1"/>
    </source>
</evidence>
<dbReference type="InterPro" id="IPR011127">
    <property type="entry name" value="Dala_Dala_lig_N"/>
</dbReference>
<name>A0A0S2W596_9FIRM</name>
<dbReference type="GO" id="GO:0005737">
    <property type="term" value="C:cytoplasm"/>
    <property type="evidence" value="ECO:0007669"/>
    <property type="project" value="UniProtKB-SubCell"/>
</dbReference>
<reference evidence="19 20" key="1">
    <citation type="journal article" date="2015" name="Nat. Commun.">
        <title>Production of butyrate from lysine and the Amadori product fructoselysine by a human gut commensal.</title>
        <authorList>
            <person name="Bui T.P."/>
            <person name="Ritari J."/>
            <person name="Boeren S."/>
            <person name="de Waard P."/>
            <person name="Plugge C.M."/>
            <person name="de Vos W.M."/>
        </authorList>
    </citation>
    <scope>NUCLEOTIDE SEQUENCE [LARGE SCALE GENOMIC DNA]</scope>
    <source>
        <strain evidence="19 20">AF211</strain>
    </source>
</reference>
<dbReference type="PATRIC" id="fig|1297617.4.peg.1834"/>
<dbReference type="PROSITE" id="PS00843">
    <property type="entry name" value="DALA_DALA_LIGASE_1"/>
    <property type="match status" value="1"/>
</dbReference>
<comment type="pathway">
    <text evidence="14">Cell wall biogenesis; peptidoglycan biosynthesis.</text>
</comment>
<evidence type="ECO:0000313" key="19">
    <source>
        <dbReference type="EMBL" id="ALP94176.1"/>
    </source>
</evidence>
<dbReference type="STRING" id="1297617.IB211_01785c"/>
<dbReference type="PROSITE" id="PS00844">
    <property type="entry name" value="DALA_DALA_LIGASE_2"/>
    <property type="match status" value="1"/>
</dbReference>
<dbReference type="GO" id="GO:0008360">
    <property type="term" value="P:regulation of cell shape"/>
    <property type="evidence" value="ECO:0007669"/>
    <property type="project" value="UniProtKB-KW"/>
</dbReference>
<dbReference type="EMBL" id="CP011307">
    <property type="protein sequence ID" value="ALP94176.1"/>
    <property type="molecule type" value="Genomic_DNA"/>
</dbReference>
<dbReference type="GO" id="GO:0005524">
    <property type="term" value="F:ATP binding"/>
    <property type="evidence" value="ECO:0007669"/>
    <property type="project" value="UniProtKB-UniRule"/>
</dbReference>
<evidence type="ECO:0000256" key="5">
    <source>
        <dbReference type="ARBA" id="ARBA00022598"/>
    </source>
</evidence>
<evidence type="ECO:0000256" key="12">
    <source>
        <dbReference type="ARBA" id="ARBA00023211"/>
    </source>
</evidence>
<dbReference type="InterPro" id="IPR013815">
    <property type="entry name" value="ATP_grasp_subdomain_1"/>
</dbReference>
<feature type="binding site" evidence="16">
    <location>
        <position position="308"/>
    </location>
    <ligand>
        <name>Mg(2+)</name>
        <dbReference type="ChEBI" id="CHEBI:18420"/>
        <label>1</label>
    </ligand>
</feature>
<dbReference type="RefSeq" id="WP_058117788.1">
    <property type="nucleotide sequence ID" value="NZ_CALICV010000146.1"/>
</dbReference>
<sequence>MKIVVLAGGLSPERNVSLSSGVMVAEALRGRGHKAALVDMYFGLEDDGKTLEDRFDAPLPDAGKHVDRDAPDLEAVKASRKGKGKSQFGPGVLELCAMADIVFLALHGQCGEDGRVQAAFDLMGIPYTGAGYLGSALAMDKDLTKRLIAGAGVDTPRWKAVRYTERDVDRLTSQTPVPCVVKPVDSGSSIGVSIAHDKKELRAALLDGLRFGGRSVLEQYVAGREIQVGILEDEALPSIEIIPKSGFYDYENKYQPGAAVEVCPAEISSEAEAKLRAAALKVYRTLGLSVYSRADFILDAEGTPWFLEINTLPGMTPTSLLPQEAAAVGVDYAALCERILLASLEARRAGR</sequence>
<evidence type="ECO:0000256" key="14">
    <source>
        <dbReference type="HAMAP-Rule" id="MF_00047"/>
    </source>
</evidence>
<comment type="cofactor">
    <cofactor evidence="16">
        <name>Mg(2+)</name>
        <dbReference type="ChEBI" id="CHEBI:18420"/>
    </cofactor>
    <cofactor evidence="16">
        <name>Mn(2+)</name>
        <dbReference type="ChEBI" id="CHEBI:29035"/>
    </cofactor>
    <text evidence="16">Binds 2 magnesium or manganese ions per subunit.</text>
</comment>
<dbReference type="SUPFAM" id="SSF52440">
    <property type="entry name" value="PreATP-grasp domain"/>
    <property type="match status" value="1"/>
</dbReference>
<feature type="active site" evidence="15">
    <location>
        <position position="319"/>
    </location>
</feature>
<keyword evidence="10 14" id="KW-0133">Cell shape</keyword>
<keyword evidence="12 16" id="KW-0464">Manganese</keyword>
<feature type="binding site" evidence="16">
    <location>
        <position position="308"/>
    </location>
    <ligand>
        <name>Mg(2+)</name>
        <dbReference type="ChEBI" id="CHEBI:18420"/>
        <label>2</label>
    </ligand>
</feature>
<dbReference type="KEGG" id="ibu:IB211_01785c"/>
<keyword evidence="6 16" id="KW-0479">Metal-binding</keyword>
<keyword evidence="4 14" id="KW-0963">Cytoplasm</keyword>
<feature type="binding site" evidence="16">
    <location>
        <position position="295"/>
    </location>
    <ligand>
        <name>Mg(2+)</name>
        <dbReference type="ChEBI" id="CHEBI:18420"/>
        <label>1</label>
    </ligand>
</feature>
<evidence type="ECO:0000256" key="11">
    <source>
        <dbReference type="ARBA" id="ARBA00022984"/>
    </source>
</evidence>
<dbReference type="Pfam" id="PF01820">
    <property type="entry name" value="Dala_Dala_lig_N"/>
    <property type="match status" value="1"/>
</dbReference>
<dbReference type="NCBIfam" id="NF002378">
    <property type="entry name" value="PRK01372.1"/>
    <property type="match status" value="1"/>
</dbReference>
<evidence type="ECO:0000256" key="17">
    <source>
        <dbReference type="PROSITE-ProRule" id="PRU00409"/>
    </source>
</evidence>
<reference evidence="20" key="2">
    <citation type="submission" date="2015-04" db="EMBL/GenBank/DDBJ databases">
        <title>A butyrogenic pathway from the amino acid lysine in a human gut commensal.</title>
        <authorList>
            <person name="de Vos W.M."/>
            <person name="Bui N.T.P."/>
            <person name="Plugge C.M."/>
            <person name="Ritari J."/>
        </authorList>
    </citation>
    <scope>NUCLEOTIDE SEQUENCE [LARGE SCALE GENOMIC DNA]</scope>
    <source>
        <strain evidence="20">AF211</strain>
    </source>
</reference>
<dbReference type="FunFam" id="3.30.470.20:FF:000008">
    <property type="entry name" value="D-alanine--D-alanine ligase"/>
    <property type="match status" value="1"/>
</dbReference>
<dbReference type="InterPro" id="IPR000291">
    <property type="entry name" value="D-Ala_lig_Van_CS"/>
</dbReference>
<evidence type="ECO:0000313" key="20">
    <source>
        <dbReference type="Proteomes" id="UP000064844"/>
    </source>
</evidence>
<comment type="subcellular location">
    <subcellularLocation>
        <location evidence="2 14">Cytoplasm</location>
    </subcellularLocation>
</comment>
<dbReference type="PROSITE" id="PS50975">
    <property type="entry name" value="ATP_GRASP"/>
    <property type="match status" value="1"/>
</dbReference>
<dbReference type="HAMAP" id="MF_00047">
    <property type="entry name" value="Dala_Dala_lig"/>
    <property type="match status" value="1"/>
</dbReference>
<dbReference type="eggNOG" id="COG1181">
    <property type="taxonomic scope" value="Bacteria"/>
</dbReference>
<evidence type="ECO:0000256" key="10">
    <source>
        <dbReference type="ARBA" id="ARBA00022960"/>
    </source>
</evidence>
<keyword evidence="7 17" id="KW-0547">Nucleotide-binding</keyword>
<keyword evidence="5 14" id="KW-0436">Ligase</keyword>
<dbReference type="NCBIfam" id="TIGR01205">
    <property type="entry name" value="D_ala_D_alaTIGR"/>
    <property type="match status" value="1"/>
</dbReference>
<keyword evidence="11 14" id="KW-0573">Peptidoglycan synthesis</keyword>
<evidence type="ECO:0000256" key="4">
    <source>
        <dbReference type="ARBA" id="ARBA00022490"/>
    </source>
</evidence>
<dbReference type="InterPro" id="IPR011095">
    <property type="entry name" value="Dala_Dala_lig_C"/>
</dbReference>
<feature type="active site" evidence="15">
    <location>
        <position position="188"/>
    </location>
</feature>
<protein>
    <recommendedName>
        <fullName evidence="14">D-alanine--D-alanine ligase</fullName>
        <ecNumber evidence="14">6.3.2.4</ecNumber>
    </recommendedName>
    <alternativeName>
        <fullName evidence="14">D-Ala-D-Ala ligase</fullName>
    </alternativeName>
    <alternativeName>
        <fullName evidence="14">D-alanylalanine synthetase</fullName>
    </alternativeName>
</protein>
<accession>A0A0S2W596</accession>
<evidence type="ECO:0000256" key="3">
    <source>
        <dbReference type="ARBA" id="ARBA00010871"/>
    </source>
</evidence>
<feature type="binding site" evidence="16">
    <location>
        <position position="310"/>
    </location>
    <ligand>
        <name>Mg(2+)</name>
        <dbReference type="ChEBI" id="CHEBI:18420"/>
        <label>2</label>
    </ligand>
</feature>
<dbReference type="GO" id="GO:0009252">
    <property type="term" value="P:peptidoglycan biosynthetic process"/>
    <property type="evidence" value="ECO:0007669"/>
    <property type="project" value="UniProtKB-UniRule"/>
</dbReference>
<dbReference type="InterPro" id="IPR011761">
    <property type="entry name" value="ATP-grasp"/>
</dbReference>
<dbReference type="InterPro" id="IPR005905">
    <property type="entry name" value="D_ala_D_ala"/>
</dbReference>
<dbReference type="GO" id="GO:0046872">
    <property type="term" value="F:metal ion binding"/>
    <property type="evidence" value="ECO:0007669"/>
    <property type="project" value="UniProtKB-KW"/>
</dbReference>
<feature type="active site" evidence="15">
    <location>
        <position position="13"/>
    </location>
</feature>
<evidence type="ECO:0000256" key="16">
    <source>
        <dbReference type="PIRSR" id="PIRSR039102-3"/>
    </source>
</evidence>
<evidence type="ECO:0000256" key="9">
    <source>
        <dbReference type="ARBA" id="ARBA00022842"/>
    </source>
</evidence>
<comment type="catalytic activity">
    <reaction evidence="14">
        <text>2 D-alanine + ATP = D-alanyl-D-alanine + ADP + phosphate + H(+)</text>
        <dbReference type="Rhea" id="RHEA:11224"/>
        <dbReference type="ChEBI" id="CHEBI:15378"/>
        <dbReference type="ChEBI" id="CHEBI:30616"/>
        <dbReference type="ChEBI" id="CHEBI:43474"/>
        <dbReference type="ChEBI" id="CHEBI:57416"/>
        <dbReference type="ChEBI" id="CHEBI:57822"/>
        <dbReference type="ChEBI" id="CHEBI:456216"/>
        <dbReference type="EC" id="6.3.2.4"/>
    </reaction>
</comment>
<gene>
    <name evidence="14" type="primary">ddl</name>
    <name evidence="19" type="ORF">IB211_01785c</name>
</gene>
<comment type="function">
    <text evidence="14">Cell wall formation.</text>
</comment>
<dbReference type="EC" id="6.3.2.4" evidence="14"/>
<comment type="similarity">
    <text evidence="3 14">Belongs to the D-alanine--D-alanine ligase family.</text>
</comment>
<evidence type="ECO:0000259" key="18">
    <source>
        <dbReference type="PROSITE" id="PS50975"/>
    </source>
</evidence>
<dbReference type="Pfam" id="PF07478">
    <property type="entry name" value="Dala_Dala_lig_C"/>
    <property type="match status" value="1"/>
</dbReference>
<dbReference type="GO" id="GO:0008716">
    <property type="term" value="F:D-alanine-D-alanine ligase activity"/>
    <property type="evidence" value="ECO:0007669"/>
    <property type="project" value="UniProtKB-UniRule"/>
</dbReference>
<organism evidence="19 20">
    <name type="scientific">Intestinimonas butyriciproducens</name>
    <dbReference type="NCBI Taxonomy" id="1297617"/>
    <lineage>
        <taxon>Bacteria</taxon>
        <taxon>Bacillati</taxon>
        <taxon>Bacillota</taxon>
        <taxon>Clostridia</taxon>
        <taxon>Eubacteriales</taxon>
        <taxon>Intestinimonas</taxon>
    </lineage>
</organism>
<keyword evidence="9 16" id="KW-0460">Magnesium</keyword>
<dbReference type="Proteomes" id="UP000064844">
    <property type="component" value="Chromosome"/>
</dbReference>
<evidence type="ECO:0000256" key="13">
    <source>
        <dbReference type="ARBA" id="ARBA00023316"/>
    </source>
</evidence>
<dbReference type="GO" id="GO:0071555">
    <property type="term" value="P:cell wall organization"/>
    <property type="evidence" value="ECO:0007669"/>
    <property type="project" value="UniProtKB-KW"/>
</dbReference>
<dbReference type="Gene3D" id="3.40.50.20">
    <property type="match status" value="1"/>
</dbReference>
<dbReference type="SUPFAM" id="SSF56059">
    <property type="entry name" value="Glutathione synthetase ATP-binding domain-like"/>
    <property type="match status" value="1"/>
</dbReference>
<evidence type="ECO:0000256" key="8">
    <source>
        <dbReference type="ARBA" id="ARBA00022840"/>
    </source>
</evidence>
<keyword evidence="8 17" id="KW-0067">ATP-binding</keyword>